<sequence>MSSETSGTVTDPAQNPSVDDIIDDIRTSSLYLGSENLLAHVEWSKHGRYGHKLILKITDDSVGDNEKTEAEIRWIGRISTEGFWLYVSGGFGLGKQPPFPTPFTKAKATARLICPSNPRFGSDSDWEDMTLGAKALMESVPGFKDKINNSILDTPNARKIKVRHSVFEEVTKDVYVEQQNASELLLMSNWKCRSNEAQSALEEIIESNDEILRSDIPDAAMHFGQVIPVFKASGDLVFPNNFEKALRGATVEICAAISHEVIQGSDNFYADIRYITILDDPPPPPSSPSRKRGFEPPAHLSGKRRRI</sequence>
<keyword evidence="2" id="KW-1185">Reference proteome</keyword>
<evidence type="ECO:0000313" key="1">
    <source>
        <dbReference type="EMBL" id="KAI0069177.1"/>
    </source>
</evidence>
<evidence type="ECO:0000313" key="2">
    <source>
        <dbReference type="Proteomes" id="UP000814140"/>
    </source>
</evidence>
<proteinExistence type="predicted"/>
<gene>
    <name evidence="1" type="ORF">BV25DRAFT_1910874</name>
</gene>
<protein>
    <submittedName>
        <fullName evidence="1">Uncharacterized protein</fullName>
    </submittedName>
</protein>
<accession>A0ACB8TL65</accession>
<dbReference type="EMBL" id="MU277187">
    <property type="protein sequence ID" value="KAI0069177.1"/>
    <property type="molecule type" value="Genomic_DNA"/>
</dbReference>
<dbReference type="Proteomes" id="UP000814140">
    <property type="component" value="Unassembled WGS sequence"/>
</dbReference>
<comment type="caution">
    <text evidence="1">The sequence shown here is derived from an EMBL/GenBank/DDBJ whole genome shotgun (WGS) entry which is preliminary data.</text>
</comment>
<reference evidence="1" key="2">
    <citation type="journal article" date="2022" name="New Phytol.">
        <title>Evolutionary transition to the ectomycorrhizal habit in the genomes of a hyperdiverse lineage of mushroom-forming fungi.</title>
        <authorList>
            <person name="Looney B."/>
            <person name="Miyauchi S."/>
            <person name="Morin E."/>
            <person name="Drula E."/>
            <person name="Courty P.E."/>
            <person name="Kohler A."/>
            <person name="Kuo A."/>
            <person name="LaButti K."/>
            <person name="Pangilinan J."/>
            <person name="Lipzen A."/>
            <person name="Riley R."/>
            <person name="Andreopoulos W."/>
            <person name="He G."/>
            <person name="Johnson J."/>
            <person name="Nolan M."/>
            <person name="Tritt A."/>
            <person name="Barry K.W."/>
            <person name="Grigoriev I.V."/>
            <person name="Nagy L.G."/>
            <person name="Hibbett D."/>
            <person name="Henrissat B."/>
            <person name="Matheny P.B."/>
            <person name="Labbe J."/>
            <person name="Martin F.M."/>
        </authorList>
    </citation>
    <scope>NUCLEOTIDE SEQUENCE</scope>
    <source>
        <strain evidence="1">HHB10654</strain>
    </source>
</reference>
<name>A0ACB8TL65_9AGAM</name>
<organism evidence="1 2">
    <name type="scientific">Artomyces pyxidatus</name>
    <dbReference type="NCBI Taxonomy" id="48021"/>
    <lineage>
        <taxon>Eukaryota</taxon>
        <taxon>Fungi</taxon>
        <taxon>Dikarya</taxon>
        <taxon>Basidiomycota</taxon>
        <taxon>Agaricomycotina</taxon>
        <taxon>Agaricomycetes</taxon>
        <taxon>Russulales</taxon>
        <taxon>Auriscalpiaceae</taxon>
        <taxon>Artomyces</taxon>
    </lineage>
</organism>
<reference evidence="1" key="1">
    <citation type="submission" date="2021-03" db="EMBL/GenBank/DDBJ databases">
        <authorList>
            <consortium name="DOE Joint Genome Institute"/>
            <person name="Ahrendt S."/>
            <person name="Looney B.P."/>
            <person name="Miyauchi S."/>
            <person name="Morin E."/>
            <person name="Drula E."/>
            <person name="Courty P.E."/>
            <person name="Chicoki N."/>
            <person name="Fauchery L."/>
            <person name="Kohler A."/>
            <person name="Kuo A."/>
            <person name="Labutti K."/>
            <person name="Pangilinan J."/>
            <person name="Lipzen A."/>
            <person name="Riley R."/>
            <person name="Andreopoulos W."/>
            <person name="He G."/>
            <person name="Johnson J."/>
            <person name="Barry K.W."/>
            <person name="Grigoriev I.V."/>
            <person name="Nagy L."/>
            <person name="Hibbett D."/>
            <person name="Henrissat B."/>
            <person name="Matheny P.B."/>
            <person name="Labbe J."/>
            <person name="Martin F."/>
        </authorList>
    </citation>
    <scope>NUCLEOTIDE SEQUENCE</scope>
    <source>
        <strain evidence="1">HHB10654</strain>
    </source>
</reference>